<protein>
    <recommendedName>
        <fullName evidence="3">PepSY domain-containing protein</fullName>
    </recommendedName>
</protein>
<dbReference type="RefSeq" id="WP_126812228.1">
    <property type="nucleotide sequence ID" value="NZ_NGKC01000002.1"/>
</dbReference>
<organism evidence="4 5">
    <name type="scientific">Vagococcus acidifermentans</name>
    <dbReference type="NCBI Taxonomy" id="564710"/>
    <lineage>
        <taxon>Bacteria</taxon>
        <taxon>Bacillati</taxon>
        <taxon>Bacillota</taxon>
        <taxon>Bacilli</taxon>
        <taxon>Lactobacillales</taxon>
        <taxon>Enterococcaceae</taxon>
        <taxon>Vagococcus</taxon>
    </lineage>
</organism>
<dbReference type="Proteomes" id="UP000286773">
    <property type="component" value="Unassembled WGS sequence"/>
</dbReference>
<feature type="compositionally biased region" description="Basic and acidic residues" evidence="1">
    <location>
        <begin position="48"/>
        <end position="59"/>
    </location>
</feature>
<evidence type="ECO:0000313" key="5">
    <source>
        <dbReference type="Proteomes" id="UP000286773"/>
    </source>
</evidence>
<feature type="domain" description="PepSY" evidence="3">
    <location>
        <begin position="149"/>
        <end position="204"/>
    </location>
</feature>
<gene>
    <name evidence="4" type="ORF">CBF27_02875</name>
</gene>
<evidence type="ECO:0000256" key="2">
    <source>
        <dbReference type="SAM" id="SignalP"/>
    </source>
</evidence>
<dbReference type="Pfam" id="PF03413">
    <property type="entry name" value="PepSY"/>
    <property type="match status" value="1"/>
</dbReference>
<proteinExistence type="predicted"/>
<reference evidence="4 5" key="1">
    <citation type="submission" date="2017-05" db="EMBL/GenBank/DDBJ databases">
        <title>Vagococcus spp. assemblies.</title>
        <authorList>
            <person name="Gulvik C.A."/>
        </authorList>
    </citation>
    <scope>NUCLEOTIDE SEQUENCE [LARGE SCALE GENOMIC DNA]</scope>
    <source>
        <strain evidence="4 5">LMG 24798</strain>
    </source>
</reference>
<sequence length="208" mass="23084">MRKTVKAGVLAAGALFFLASCQTQSTETQPVSSSTAGESSTLETSSPKVEESRQDTASEVPHDVNELFAKAVDMYRATFPDSDITSVSYDISRVADKYEIEGVDDETEYSLSLFADTFDIKEMEQESLDDDERGGVKRSQEKLDMAKLLPVQEVINLAEAEVGKGQQVEWEVTKDDGLTVWEVDIRLDNNSVEVTIDNDSKRLIEVDR</sequence>
<keyword evidence="5" id="KW-1185">Reference proteome</keyword>
<dbReference type="AlphaFoldDB" id="A0A430B0J2"/>
<dbReference type="PROSITE" id="PS51257">
    <property type="entry name" value="PROKAR_LIPOPROTEIN"/>
    <property type="match status" value="1"/>
</dbReference>
<feature type="region of interest" description="Disordered" evidence="1">
    <location>
        <begin position="23"/>
        <end position="59"/>
    </location>
</feature>
<evidence type="ECO:0000259" key="3">
    <source>
        <dbReference type="Pfam" id="PF03413"/>
    </source>
</evidence>
<keyword evidence="2" id="KW-0732">Signal</keyword>
<comment type="caution">
    <text evidence="4">The sequence shown here is derived from an EMBL/GenBank/DDBJ whole genome shotgun (WGS) entry which is preliminary data.</text>
</comment>
<dbReference type="EMBL" id="NGKC01000002">
    <property type="protein sequence ID" value="RSU13860.1"/>
    <property type="molecule type" value="Genomic_DNA"/>
</dbReference>
<accession>A0A430B0J2</accession>
<feature type="signal peptide" evidence="2">
    <location>
        <begin position="1"/>
        <end position="25"/>
    </location>
</feature>
<dbReference type="Gene3D" id="3.10.450.40">
    <property type="match status" value="2"/>
</dbReference>
<feature type="compositionally biased region" description="Polar residues" evidence="1">
    <location>
        <begin position="23"/>
        <end position="47"/>
    </location>
</feature>
<dbReference type="InterPro" id="IPR025711">
    <property type="entry name" value="PepSY"/>
</dbReference>
<dbReference type="OrthoDB" id="2943484at2"/>
<evidence type="ECO:0000313" key="4">
    <source>
        <dbReference type="EMBL" id="RSU13860.1"/>
    </source>
</evidence>
<name>A0A430B0J2_9ENTE</name>
<feature type="chain" id="PRO_5038421938" description="PepSY domain-containing protein" evidence="2">
    <location>
        <begin position="26"/>
        <end position="208"/>
    </location>
</feature>
<evidence type="ECO:0000256" key="1">
    <source>
        <dbReference type="SAM" id="MobiDB-lite"/>
    </source>
</evidence>